<dbReference type="Proteomes" id="UP000219559">
    <property type="component" value="Unassembled WGS sequence"/>
</dbReference>
<evidence type="ECO:0000256" key="1">
    <source>
        <dbReference type="SAM" id="Phobius"/>
    </source>
</evidence>
<keyword evidence="3" id="KW-1185">Reference proteome</keyword>
<evidence type="ECO:0000313" key="2">
    <source>
        <dbReference type="EMBL" id="PCE66370.1"/>
    </source>
</evidence>
<keyword evidence="1" id="KW-1133">Transmembrane helix</keyword>
<keyword evidence="1" id="KW-0472">Membrane</keyword>
<feature type="transmembrane region" description="Helical" evidence="1">
    <location>
        <begin position="61"/>
        <end position="82"/>
    </location>
</feature>
<name>A0A2A4GEG0_9FLAO</name>
<proteinExistence type="predicted"/>
<comment type="caution">
    <text evidence="2">The sequence shown here is derived from an EMBL/GenBank/DDBJ whole genome shotgun (WGS) entry which is preliminary data.</text>
</comment>
<keyword evidence="1" id="KW-0812">Transmembrane</keyword>
<sequence>MLGTQKKNLQMKFTMFQYELGPKKLSVTEMAFWGGLVFQLLLLLAPISAEKYLNIKTNGDSILFLYFIGLIPLVFSYIYQYYEYENINTQKRGHIEFDETGITLDYNLQIPYLSISHFRIDWERYYGQKINKRPFGGPYPKYSLGVKNKLRFRSNDQEYEFHFKLEDETHLHQFQRFLLELVTTDKLYHLPPKNQIGLISDKFKHLSQFKYFVIKLIEENRIDCTTGLLLHGYKTDKEAELLRKKHCQGK</sequence>
<gene>
    <name evidence="2" type="ORF">B7P33_03485</name>
</gene>
<accession>A0A2A4GEG0</accession>
<evidence type="ECO:0000313" key="3">
    <source>
        <dbReference type="Proteomes" id="UP000219559"/>
    </source>
</evidence>
<organism evidence="2 3">
    <name type="scientific">Sediminicola luteus</name>
    <dbReference type="NCBI Taxonomy" id="319238"/>
    <lineage>
        <taxon>Bacteria</taxon>
        <taxon>Pseudomonadati</taxon>
        <taxon>Bacteroidota</taxon>
        <taxon>Flavobacteriia</taxon>
        <taxon>Flavobacteriales</taxon>
        <taxon>Flavobacteriaceae</taxon>
        <taxon>Sediminicola</taxon>
    </lineage>
</organism>
<feature type="transmembrane region" description="Helical" evidence="1">
    <location>
        <begin position="30"/>
        <end position="49"/>
    </location>
</feature>
<protein>
    <submittedName>
        <fullName evidence="2">Uncharacterized protein</fullName>
    </submittedName>
</protein>
<dbReference type="EMBL" id="NBWU01000001">
    <property type="protein sequence ID" value="PCE66370.1"/>
    <property type="molecule type" value="Genomic_DNA"/>
</dbReference>
<reference evidence="2 3" key="1">
    <citation type="submission" date="2017-04" db="EMBL/GenBank/DDBJ databases">
        <title>A new member of the family Flavobacteriaceae isolated from ascidians.</title>
        <authorList>
            <person name="Chen L."/>
        </authorList>
    </citation>
    <scope>NUCLEOTIDE SEQUENCE [LARGE SCALE GENOMIC DNA]</scope>
    <source>
        <strain evidence="2 3">HQA918</strain>
    </source>
</reference>
<dbReference type="AlphaFoldDB" id="A0A2A4GEG0"/>